<name>A0A382UDS1_9ZZZZ</name>
<feature type="non-terminal residue" evidence="1">
    <location>
        <position position="28"/>
    </location>
</feature>
<sequence>MQNLSQFDDVELVAACDPLAEVREPLAD</sequence>
<accession>A0A382UDS1</accession>
<gene>
    <name evidence="1" type="ORF">METZ01_LOCUS385106</name>
</gene>
<evidence type="ECO:0000313" key="1">
    <source>
        <dbReference type="EMBL" id="SVD32252.1"/>
    </source>
</evidence>
<dbReference type="AlphaFoldDB" id="A0A382UDS1"/>
<reference evidence="1" key="1">
    <citation type="submission" date="2018-05" db="EMBL/GenBank/DDBJ databases">
        <authorList>
            <person name="Lanie J.A."/>
            <person name="Ng W.-L."/>
            <person name="Kazmierczak K.M."/>
            <person name="Andrzejewski T.M."/>
            <person name="Davidsen T.M."/>
            <person name="Wayne K.J."/>
            <person name="Tettelin H."/>
            <person name="Glass J.I."/>
            <person name="Rusch D."/>
            <person name="Podicherti R."/>
            <person name="Tsui H.-C.T."/>
            <person name="Winkler M.E."/>
        </authorList>
    </citation>
    <scope>NUCLEOTIDE SEQUENCE</scope>
</reference>
<proteinExistence type="predicted"/>
<protein>
    <submittedName>
        <fullName evidence="1">Uncharacterized protein</fullName>
    </submittedName>
</protein>
<dbReference type="EMBL" id="UINC01143369">
    <property type="protein sequence ID" value="SVD32252.1"/>
    <property type="molecule type" value="Genomic_DNA"/>
</dbReference>
<organism evidence="1">
    <name type="scientific">marine metagenome</name>
    <dbReference type="NCBI Taxonomy" id="408172"/>
    <lineage>
        <taxon>unclassified sequences</taxon>
        <taxon>metagenomes</taxon>
        <taxon>ecological metagenomes</taxon>
    </lineage>
</organism>